<accession>V6LAN5</accession>
<protein>
    <submittedName>
        <fullName evidence="1">Uncharacterized protein</fullName>
    </submittedName>
</protein>
<name>V6LAN5_9EUKA</name>
<dbReference type="EMBL" id="KI546169">
    <property type="protein sequence ID" value="EST41520.1"/>
    <property type="molecule type" value="Genomic_DNA"/>
</dbReference>
<evidence type="ECO:0000313" key="2">
    <source>
        <dbReference type="EMBL" id="KAH0569723.1"/>
    </source>
</evidence>
<dbReference type="AlphaFoldDB" id="V6LAN5"/>
<dbReference type="EMBL" id="AUWU02000009">
    <property type="protein sequence ID" value="KAH0569723.1"/>
    <property type="molecule type" value="Genomic_DNA"/>
</dbReference>
<keyword evidence="3" id="KW-1185">Reference proteome</keyword>
<evidence type="ECO:0000313" key="3">
    <source>
        <dbReference type="Proteomes" id="UP000018208"/>
    </source>
</evidence>
<dbReference type="VEuPathDB" id="GiardiaDB:SS50377_28682"/>
<evidence type="ECO:0000313" key="1">
    <source>
        <dbReference type="EMBL" id="EST41520.1"/>
    </source>
</evidence>
<sequence length="200" mass="22335">MLTYQDQIILVTAGYSLEAYGKTNILLAQEICPGCLQKVRICTPRAISATRVGTQVAVLHAGVRCQTLHLFDRYCRLKQRQDCPPGMQPLRRPLHVHQRHHVAGDNQQQARGRVLAVLQISIDSKGRCRSSRTRPTGHRRHPGCWSSFFTASTENDYDNYVMFLAAQLSCLGLFLAVNSGSGIRDDSVPDDGLVRFSVEI</sequence>
<dbReference type="Proteomes" id="UP000018208">
    <property type="component" value="Unassembled WGS sequence"/>
</dbReference>
<reference evidence="2" key="2">
    <citation type="submission" date="2020-12" db="EMBL/GenBank/DDBJ databases">
        <title>New Spironucleus salmonicida genome in near-complete chromosomes.</title>
        <authorList>
            <person name="Xu F."/>
            <person name="Kurt Z."/>
            <person name="Jimenez-Gonzalez A."/>
            <person name="Astvaldsson A."/>
            <person name="Andersson J.O."/>
            <person name="Svard S.G."/>
        </authorList>
    </citation>
    <scope>NUCLEOTIDE SEQUENCE</scope>
    <source>
        <strain evidence="2">ATCC 50377</strain>
    </source>
</reference>
<proteinExistence type="predicted"/>
<organism evidence="1">
    <name type="scientific">Spironucleus salmonicida</name>
    <dbReference type="NCBI Taxonomy" id="348837"/>
    <lineage>
        <taxon>Eukaryota</taxon>
        <taxon>Metamonada</taxon>
        <taxon>Diplomonadida</taxon>
        <taxon>Hexamitidae</taxon>
        <taxon>Hexamitinae</taxon>
        <taxon>Spironucleus</taxon>
    </lineage>
</organism>
<reference evidence="1 2" key="1">
    <citation type="journal article" date="2014" name="PLoS Genet.">
        <title>The Genome of Spironucleus salmonicida Highlights a Fish Pathogen Adapted to Fluctuating Environments.</title>
        <authorList>
            <person name="Xu F."/>
            <person name="Jerlstrom-Hultqvist J."/>
            <person name="Einarsson E."/>
            <person name="Astvaldsson A."/>
            <person name="Svard S.G."/>
            <person name="Andersson J.O."/>
        </authorList>
    </citation>
    <scope>NUCLEOTIDE SEQUENCE</scope>
    <source>
        <strain evidence="2">ATCC 50377</strain>
    </source>
</reference>
<gene>
    <name evidence="1" type="ORF">SS50377_18847</name>
    <name evidence="2" type="ORF">SS50377_28682</name>
</gene>